<evidence type="ECO:0000313" key="2">
    <source>
        <dbReference type="EMBL" id="KAF3324833.1"/>
    </source>
</evidence>
<protein>
    <submittedName>
        <fullName evidence="2">Extra-large guanine nucleotide-binding protein 3</fullName>
    </submittedName>
</protein>
<organism evidence="2 3">
    <name type="scientific">Carex littledalei</name>
    <dbReference type="NCBI Taxonomy" id="544730"/>
    <lineage>
        <taxon>Eukaryota</taxon>
        <taxon>Viridiplantae</taxon>
        <taxon>Streptophyta</taxon>
        <taxon>Embryophyta</taxon>
        <taxon>Tracheophyta</taxon>
        <taxon>Spermatophyta</taxon>
        <taxon>Magnoliopsida</taxon>
        <taxon>Liliopsida</taxon>
        <taxon>Poales</taxon>
        <taxon>Cyperaceae</taxon>
        <taxon>Cyperoideae</taxon>
        <taxon>Cariceae</taxon>
        <taxon>Carex</taxon>
        <taxon>Carex subgen. Euthyceras</taxon>
    </lineage>
</organism>
<comment type="caution">
    <text evidence="2">The sequence shown here is derived from an EMBL/GenBank/DDBJ whole genome shotgun (WGS) entry which is preliminary data.</text>
</comment>
<dbReference type="OrthoDB" id="1702060at2759"/>
<dbReference type="Proteomes" id="UP000623129">
    <property type="component" value="Unassembled WGS sequence"/>
</dbReference>
<feature type="compositionally biased region" description="Low complexity" evidence="1">
    <location>
        <begin position="103"/>
        <end position="113"/>
    </location>
</feature>
<keyword evidence="3" id="KW-1185">Reference proteome</keyword>
<proteinExistence type="predicted"/>
<dbReference type="AlphaFoldDB" id="A0A833QT10"/>
<name>A0A833QT10_9POAL</name>
<evidence type="ECO:0000256" key="1">
    <source>
        <dbReference type="SAM" id="MobiDB-lite"/>
    </source>
</evidence>
<feature type="compositionally biased region" description="Polar residues" evidence="1">
    <location>
        <begin position="132"/>
        <end position="143"/>
    </location>
</feature>
<feature type="region of interest" description="Disordered" evidence="1">
    <location>
        <begin position="1"/>
        <end position="33"/>
    </location>
</feature>
<dbReference type="EMBL" id="SWLB01000021">
    <property type="protein sequence ID" value="KAF3324833.1"/>
    <property type="molecule type" value="Genomic_DNA"/>
</dbReference>
<accession>A0A833QT10</accession>
<sequence length="225" mass="23630">MAQKAAAVGDGDSWQDMLRRILPPGAPIPETPPNLDYSIALEYDGPPVPYDLPRVDPVNLDDAEIPIAEPVSGPHRIPNGMVPPVANPIPLPVSRIAQTLHTSGGSSESVVSVLQNSEFSDGSRSESARSSPGQLPEQSQQCTPGMKGGGAQSSPLTAFHHPMTTSTKAMSITILPQPHPLNTWGILERKVAMRSSGSVAGAARGGGRARRHAWCVTPSTVVIVC</sequence>
<feature type="region of interest" description="Disordered" evidence="1">
    <location>
        <begin position="102"/>
        <end position="159"/>
    </location>
</feature>
<reference evidence="2" key="1">
    <citation type="submission" date="2020-01" db="EMBL/GenBank/DDBJ databases">
        <title>Genome sequence of Kobresia littledalei, the first chromosome-level genome in the family Cyperaceae.</title>
        <authorList>
            <person name="Qu G."/>
        </authorList>
    </citation>
    <scope>NUCLEOTIDE SEQUENCE</scope>
    <source>
        <strain evidence="2">C.B.Clarke</strain>
        <tissue evidence="2">Leaf</tissue>
    </source>
</reference>
<gene>
    <name evidence="2" type="ORF">FCM35_KLT10990</name>
</gene>
<evidence type="ECO:0000313" key="3">
    <source>
        <dbReference type="Proteomes" id="UP000623129"/>
    </source>
</evidence>